<sequence>METNVKEKRRSEHTLLRLRRREVANIDQDIKYFRKALFSQGLDIRPVKDDGNCLFRAAADQIVGNERFHVQVREQVCEYIALHGEYLKDFVEDNNTLEDYLKEMRIEGTWAGNMELQAISLLYGVNIRVHRLEQPAYDLENFREKNAVWIHLAFHQGEHYSSVRRLRDIHSSAPAKHCEISASNRASVAKELAKETKTSIEQALIVLNTVDGDKDRSLDYLSLISKNSQSSEEKKHLEKMNRLERKELKRLKRLFGKTGFGYHSDPEYSVMSTLAI</sequence>
<accession>A0A9C7UQ71</accession>
<reference evidence="3" key="1">
    <citation type="journal article" date="2022" name="Proc. Natl. Acad. Sci. U.S.A.">
        <title>Life cycle and functional genomics of the unicellular red alga Galdieria for elucidating algal and plant evolution and industrial use.</title>
        <authorList>
            <person name="Hirooka S."/>
            <person name="Itabashi T."/>
            <person name="Ichinose T.M."/>
            <person name="Onuma R."/>
            <person name="Fujiwara T."/>
            <person name="Yamashita S."/>
            <person name="Jong L.W."/>
            <person name="Tomita R."/>
            <person name="Iwane A.H."/>
            <person name="Miyagishima S.Y."/>
        </authorList>
    </citation>
    <scope>NUCLEOTIDE SEQUENCE</scope>
    <source>
        <strain evidence="3">NBRC 102759</strain>
    </source>
</reference>
<evidence type="ECO:0000313" key="3">
    <source>
        <dbReference type="EMBL" id="GJQ11351.1"/>
    </source>
</evidence>
<dbReference type="GO" id="GO:0004843">
    <property type="term" value="F:cysteine-type deubiquitinase activity"/>
    <property type="evidence" value="ECO:0007669"/>
    <property type="project" value="TreeGrafter"/>
</dbReference>
<dbReference type="EMBL" id="BQMJ01000023">
    <property type="protein sequence ID" value="GJQ11351.1"/>
    <property type="molecule type" value="Genomic_DNA"/>
</dbReference>
<dbReference type="PROSITE" id="PS50802">
    <property type="entry name" value="OTU"/>
    <property type="match status" value="1"/>
</dbReference>
<feature type="coiled-coil region" evidence="1">
    <location>
        <begin position="226"/>
        <end position="254"/>
    </location>
</feature>
<dbReference type="GO" id="GO:0016579">
    <property type="term" value="P:protein deubiquitination"/>
    <property type="evidence" value="ECO:0007669"/>
    <property type="project" value="TreeGrafter"/>
</dbReference>
<proteinExistence type="predicted"/>
<evidence type="ECO:0000259" key="2">
    <source>
        <dbReference type="PROSITE" id="PS50802"/>
    </source>
</evidence>
<dbReference type="PANTHER" id="PTHR12419">
    <property type="entry name" value="OTU DOMAIN CONTAINING PROTEIN"/>
    <property type="match status" value="1"/>
</dbReference>
<keyword evidence="4" id="KW-1185">Reference proteome</keyword>
<evidence type="ECO:0000256" key="1">
    <source>
        <dbReference type="SAM" id="Coils"/>
    </source>
</evidence>
<dbReference type="InterPro" id="IPR038765">
    <property type="entry name" value="Papain-like_cys_pep_sf"/>
</dbReference>
<keyword evidence="1" id="KW-0175">Coiled coil</keyword>
<dbReference type="SUPFAM" id="SSF54001">
    <property type="entry name" value="Cysteine proteinases"/>
    <property type="match status" value="1"/>
</dbReference>
<protein>
    <recommendedName>
        <fullName evidence="2">OTU domain-containing protein</fullName>
    </recommendedName>
</protein>
<dbReference type="AlphaFoldDB" id="A0A9C7UQ71"/>
<dbReference type="InterPro" id="IPR003323">
    <property type="entry name" value="OTU_dom"/>
</dbReference>
<reference evidence="3" key="2">
    <citation type="submission" date="2022-01" db="EMBL/GenBank/DDBJ databases">
        <authorList>
            <person name="Hirooka S."/>
            <person name="Miyagishima S.Y."/>
        </authorList>
    </citation>
    <scope>NUCLEOTIDE SEQUENCE</scope>
    <source>
        <strain evidence="3">NBRC 102759</strain>
    </source>
</reference>
<dbReference type="Gene3D" id="3.90.70.80">
    <property type="match status" value="1"/>
</dbReference>
<name>A0A9C7UQ71_9RHOD</name>
<evidence type="ECO:0000313" key="4">
    <source>
        <dbReference type="Proteomes" id="UP001061958"/>
    </source>
</evidence>
<feature type="domain" description="OTU" evidence="2">
    <location>
        <begin position="42"/>
        <end position="166"/>
    </location>
</feature>
<gene>
    <name evidence="3" type="ORF">GpartN1_g3142.t1</name>
</gene>
<dbReference type="Pfam" id="PF02338">
    <property type="entry name" value="OTU"/>
    <property type="match status" value="1"/>
</dbReference>
<dbReference type="OrthoDB" id="5981at2759"/>
<organism evidence="3 4">
    <name type="scientific">Galdieria partita</name>
    <dbReference type="NCBI Taxonomy" id="83374"/>
    <lineage>
        <taxon>Eukaryota</taxon>
        <taxon>Rhodophyta</taxon>
        <taxon>Bangiophyceae</taxon>
        <taxon>Galdieriales</taxon>
        <taxon>Galdieriaceae</taxon>
        <taxon>Galdieria</taxon>
    </lineage>
</organism>
<dbReference type="InterPro" id="IPR050704">
    <property type="entry name" value="Peptidase_C85-like"/>
</dbReference>
<comment type="caution">
    <text evidence="3">The sequence shown here is derived from an EMBL/GenBank/DDBJ whole genome shotgun (WGS) entry which is preliminary data.</text>
</comment>
<dbReference type="Proteomes" id="UP001061958">
    <property type="component" value="Unassembled WGS sequence"/>
</dbReference>
<dbReference type="PANTHER" id="PTHR12419:SF7">
    <property type="entry name" value="OTU DOMAIN-CONTAINING PROTEIN 3"/>
    <property type="match status" value="1"/>
</dbReference>
<dbReference type="CDD" id="cd22771">
    <property type="entry name" value="OTU_plant_OTU7-like"/>
    <property type="match status" value="1"/>
</dbReference>